<accession>A0ABR3U354</accession>
<keyword evidence="1" id="KW-1133">Transmembrane helix</keyword>
<keyword evidence="1" id="KW-0472">Membrane</keyword>
<gene>
    <name evidence="2" type="ORF">SLS58_001396</name>
</gene>
<keyword evidence="1" id="KW-0812">Transmembrane</keyword>
<keyword evidence="3" id="KW-1185">Reference proteome</keyword>
<dbReference type="Proteomes" id="UP001521184">
    <property type="component" value="Unassembled WGS sequence"/>
</dbReference>
<comment type="caution">
    <text evidence="2">The sequence shown here is derived from an EMBL/GenBank/DDBJ whole genome shotgun (WGS) entry which is preliminary data.</text>
</comment>
<evidence type="ECO:0000313" key="3">
    <source>
        <dbReference type="Proteomes" id="UP001521184"/>
    </source>
</evidence>
<proteinExistence type="predicted"/>
<name>A0ABR3U354_9PEZI</name>
<protein>
    <submittedName>
        <fullName evidence="2">Uncharacterized protein</fullName>
    </submittedName>
</protein>
<evidence type="ECO:0000313" key="2">
    <source>
        <dbReference type="EMBL" id="KAL1650019.1"/>
    </source>
</evidence>
<sequence length="63" mass="7333">MGNVIANQIYREDDKPLYHRGNRNLIIINCISICVFLFTKCYYVLKNKRLAASISALLIKEKE</sequence>
<feature type="transmembrane region" description="Helical" evidence="1">
    <location>
        <begin position="25"/>
        <end position="45"/>
    </location>
</feature>
<evidence type="ECO:0000256" key="1">
    <source>
        <dbReference type="SAM" id="Phobius"/>
    </source>
</evidence>
<organism evidence="2 3">
    <name type="scientific">Diplodia intermedia</name>
    <dbReference type="NCBI Taxonomy" id="856260"/>
    <lineage>
        <taxon>Eukaryota</taxon>
        <taxon>Fungi</taxon>
        <taxon>Dikarya</taxon>
        <taxon>Ascomycota</taxon>
        <taxon>Pezizomycotina</taxon>
        <taxon>Dothideomycetes</taxon>
        <taxon>Dothideomycetes incertae sedis</taxon>
        <taxon>Botryosphaeriales</taxon>
        <taxon>Botryosphaeriaceae</taxon>
        <taxon>Diplodia</taxon>
    </lineage>
</organism>
<reference evidence="2 3" key="1">
    <citation type="journal article" date="2023" name="Plant Dis.">
        <title>First Report of Diplodia intermedia Causing Canker and Dieback Diseases on Apple Trees in Canada.</title>
        <authorList>
            <person name="Ellouze W."/>
            <person name="Ilyukhin E."/>
            <person name="Sulman M."/>
            <person name="Ali S."/>
        </authorList>
    </citation>
    <scope>NUCLEOTIDE SEQUENCE [LARGE SCALE GENOMIC DNA]</scope>
    <source>
        <strain evidence="2 3">M45-28</strain>
    </source>
</reference>
<dbReference type="EMBL" id="JAKEKT020000005">
    <property type="protein sequence ID" value="KAL1650019.1"/>
    <property type="molecule type" value="Genomic_DNA"/>
</dbReference>